<keyword evidence="2" id="KW-0723">Serine/threonine-protein kinase</keyword>
<feature type="compositionally biased region" description="Basic residues" evidence="9">
    <location>
        <begin position="169"/>
        <end position="181"/>
    </location>
</feature>
<evidence type="ECO:0000259" key="10">
    <source>
        <dbReference type="PROSITE" id="PS50011"/>
    </source>
</evidence>
<dbReference type="InterPro" id="IPR000719">
    <property type="entry name" value="Prot_kinase_dom"/>
</dbReference>
<dbReference type="PANTHER" id="PTHR24343:SF191">
    <property type="entry name" value="SERINE_THREONINE PROTEIN KINASE"/>
    <property type="match status" value="1"/>
</dbReference>
<feature type="compositionally biased region" description="Polar residues" evidence="9">
    <location>
        <begin position="217"/>
        <end position="240"/>
    </location>
</feature>
<feature type="compositionally biased region" description="Low complexity" evidence="9">
    <location>
        <begin position="182"/>
        <end position="200"/>
    </location>
</feature>
<proteinExistence type="predicted"/>
<gene>
    <name evidence="11" type="ORF">TI39_contig276g00002</name>
</gene>
<feature type="compositionally biased region" description="Polar residues" evidence="9">
    <location>
        <begin position="108"/>
        <end position="120"/>
    </location>
</feature>
<feature type="region of interest" description="Disordered" evidence="9">
    <location>
        <begin position="289"/>
        <end position="349"/>
    </location>
</feature>
<accession>A0A0F4GX98</accession>
<evidence type="ECO:0000256" key="2">
    <source>
        <dbReference type="ARBA" id="ARBA00022527"/>
    </source>
</evidence>
<evidence type="ECO:0000313" key="12">
    <source>
        <dbReference type="Proteomes" id="UP000033647"/>
    </source>
</evidence>
<dbReference type="GO" id="GO:0005524">
    <property type="term" value="F:ATP binding"/>
    <property type="evidence" value="ECO:0007669"/>
    <property type="project" value="UniProtKB-KW"/>
</dbReference>
<comment type="catalytic activity">
    <reaction evidence="7">
        <text>L-threonyl-[protein] + ATP = O-phospho-L-threonyl-[protein] + ADP + H(+)</text>
        <dbReference type="Rhea" id="RHEA:46608"/>
        <dbReference type="Rhea" id="RHEA-COMP:11060"/>
        <dbReference type="Rhea" id="RHEA-COMP:11605"/>
        <dbReference type="ChEBI" id="CHEBI:15378"/>
        <dbReference type="ChEBI" id="CHEBI:30013"/>
        <dbReference type="ChEBI" id="CHEBI:30616"/>
        <dbReference type="ChEBI" id="CHEBI:61977"/>
        <dbReference type="ChEBI" id="CHEBI:456216"/>
        <dbReference type="EC" id="2.7.11.1"/>
    </reaction>
</comment>
<organism evidence="11 12">
    <name type="scientific">Zymoseptoria brevis</name>
    <dbReference type="NCBI Taxonomy" id="1047168"/>
    <lineage>
        <taxon>Eukaryota</taxon>
        <taxon>Fungi</taxon>
        <taxon>Dikarya</taxon>
        <taxon>Ascomycota</taxon>
        <taxon>Pezizomycotina</taxon>
        <taxon>Dothideomycetes</taxon>
        <taxon>Dothideomycetidae</taxon>
        <taxon>Mycosphaerellales</taxon>
        <taxon>Mycosphaerellaceae</taxon>
        <taxon>Zymoseptoria</taxon>
    </lineage>
</organism>
<comment type="caution">
    <text evidence="11">The sequence shown here is derived from an EMBL/GenBank/DDBJ whole genome shotgun (WGS) entry which is preliminary data.</text>
</comment>
<dbReference type="Pfam" id="PF00069">
    <property type="entry name" value="Pkinase"/>
    <property type="match status" value="1"/>
</dbReference>
<reference evidence="11 12" key="1">
    <citation type="submission" date="2015-03" db="EMBL/GenBank/DDBJ databases">
        <title>RNA-seq based gene annotation and comparative genomics of four Zymoseptoria species reveal species-specific pathogenicity related genes and transposable element activity.</title>
        <authorList>
            <person name="Grandaubert J."/>
            <person name="Bhattacharyya A."/>
            <person name="Stukenbrock E.H."/>
        </authorList>
    </citation>
    <scope>NUCLEOTIDE SEQUENCE [LARGE SCALE GENOMIC DNA]</scope>
    <source>
        <strain evidence="11 12">Zb18110</strain>
    </source>
</reference>
<dbReference type="PANTHER" id="PTHR24343">
    <property type="entry name" value="SERINE/THREONINE KINASE"/>
    <property type="match status" value="1"/>
</dbReference>
<dbReference type="SMART" id="SM00220">
    <property type="entry name" value="S_TKc"/>
    <property type="match status" value="1"/>
</dbReference>
<dbReference type="GO" id="GO:0004674">
    <property type="term" value="F:protein serine/threonine kinase activity"/>
    <property type="evidence" value="ECO:0007669"/>
    <property type="project" value="UniProtKB-KW"/>
</dbReference>
<evidence type="ECO:0000256" key="6">
    <source>
        <dbReference type="ARBA" id="ARBA00022840"/>
    </source>
</evidence>
<evidence type="ECO:0000256" key="1">
    <source>
        <dbReference type="ARBA" id="ARBA00012513"/>
    </source>
</evidence>
<feature type="compositionally biased region" description="Polar residues" evidence="9">
    <location>
        <begin position="250"/>
        <end position="268"/>
    </location>
</feature>
<evidence type="ECO:0000313" key="11">
    <source>
        <dbReference type="EMBL" id="KJY01884.1"/>
    </source>
</evidence>
<dbReference type="GO" id="GO:0005829">
    <property type="term" value="C:cytosol"/>
    <property type="evidence" value="ECO:0007669"/>
    <property type="project" value="TreeGrafter"/>
</dbReference>
<feature type="region of interest" description="Disordered" evidence="9">
    <location>
        <begin position="721"/>
        <end position="747"/>
    </location>
</feature>
<sequence>MSSSTRRYATTRFGCRQYSEDGTLAYEYWIDPKDLRTRDDDLTPPHFKAGTLDSLYFNSRTPTRARVPRNRFAAAESVDANNNNRGLYLDTSHGAPTAPGTRELARSQKLQQILSTKRPATSTSSTSSSNYTNNTSSSPTSMTTESDVRYARNIPHMSSSPPVHEKKPGFFKRHLGPHRRTSSINNSPAAASPAVAHSHPQSPPPSISLPQLQQSSDPRSTSQNHATNATKPPALTNGNGNVAAPKSVLRQPSSPTSNTHNIRNTRSPQLAEDDVAADRPQILVNGARDEAEAEAEAEDAVVYPDGLPTPLSTKSSRGGIKWAENSGDEPERRPRRNSSAATHGRRSSIYSKAAEGDYLEGVDRGAGSKARRLSVHLPETLEVDECQLEQHFNVMSRLSQKDIGEGGAAIVRLMKSKTAGTEKTKEKLFAVKEFRARDTTEEEEYDYVRKIKSEYAISKSCQHPNIVSTFRLCISHERWFHVMEYCELGDLNDLIKKNYFSVEDRNCMFKQLIRGVDYLHSRGIAHRDIKSENLLVNKDGCLKIADFGTGEVFSGQHPGCRNCRRQSIIDPEEPIRLCAPGWVGSRPYIAPEVYQRKGDYDPRAVDVWSTAIVYLTLCFGGNPWDAASLECKNFNIYCDTWDQWLEKYPDGEIKKGRELPAFAGTKQFQSLDDASTKVLMFGMLHPDPTKRWTIAQALESKTVTEYACCQQEGYSDDIRKRQKKALHNHVPPKDPKGPKFLKPSFTH</sequence>
<dbReference type="Gene3D" id="1.10.510.10">
    <property type="entry name" value="Transferase(Phosphotransferase) domain 1"/>
    <property type="match status" value="1"/>
</dbReference>
<dbReference type="PROSITE" id="PS00108">
    <property type="entry name" value="PROTEIN_KINASE_ST"/>
    <property type="match status" value="1"/>
</dbReference>
<evidence type="ECO:0000256" key="9">
    <source>
        <dbReference type="SAM" id="MobiDB-lite"/>
    </source>
</evidence>
<comment type="catalytic activity">
    <reaction evidence="8">
        <text>L-seryl-[protein] + ATP = O-phospho-L-seryl-[protein] + ADP + H(+)</text>
        <dbReference type="Rhea" id="RHEA:17989"/>
        <dbReference type="Rhea" id="RHEA-COMP:9863"/>
        <dbReference type="Rhea" id="RHEA-COMP:11604"/>
        <dbReference type="ChEBI" id="CHEBI:15378"/>
        <dbReference type="ChEBI" id="CHEBI:29999"/>
        <dbReference type="ChEBI" id="CHEBI:30616"/>
        <dbReference type="ChEBI" id="CHEBI:83421"/>
        <dbReference type="ChEBI" id="CHEBI:456216"/>
        <dbReference type="EC" id="2.7.11.1"/>
    </reaction>
</comment>
<dbReference type="SUPFAM" id="SSF56112">
    <property type="entry name" value="Protein kinase-like (PK-like)"/>
    <property type="match status" value="1"/>
</dbReference>
<feature type="domain" description="Protein kinase" evidence="10">
    <location>
        <begin position="397"/>
        <end position="703"/>
    </location>
</feature>
<dbReference type="InterPro" id="IPR011009">
    <property type="entry name" value="Kinase-like_dom_sf"/>
</dbReference>
<evidence type="ECO:0000256" key="5">
    <source>
        <dbReference type="ARBA" id="ARBA00022777"/>
    </source>
</evidence>
<dbReference type="GO" id="GO:0030003">
    <property type="term" value="P:intracellular monoatomic cation homeostasis"/>
    <property type="evidence" value="ECO:0007669"/>
    <property type="project" value="TreeGrafter"/>
</dbReference>
<name>A0A0F4GX98_9PEZI</name>
<dbReference type="STRING" id="1047168.A0A0F4GX98"/>
<evidence type="ECO:0000256" key="3">
    <source>
        <dbReference type="ARBA" id="ARBA00022679"/>
    </source>
</evidence>
<dbReference type="OrthoDB" id="4062651at2759"/>
<dbReference type="Proteomes" id="UP000033647">
    <property type="component" value="Unassembled WGS sequence"/>
</dbReference>
<keyword evidence="12" id="KW-1185">Reference proteome</keyword>
<protein>
    <recommendedName>
        <fullName evidence="1">non-specific serine/threonine protein kinase</fullName>
        <ecNumber evidence="1">2.7.11.1</ecNumber>
    </recommendedName>
</protein>
<keyword evidence="4" id="KW-0547">Nucleotide-binding</keyword>
<keyword evidence="3" id="KW-0808">Transferase</keyword>
<dbReference type="AlphaFoldDB" id="A0A0F4GX98"/>
<evidence type="ECO:0000256" key="8">
    <source>
        <dbReference type="ARBA" id="ARBA00048679"/>
    </source>
</evidence>
<dbReference type="InterPro" id="IPR008271">
    <property type="entry name" value="Ser/Thr_kinase_AS"/>
</dbReference>
<keyword evidence="5 11" id="KW-0418">Kinase</keyword>
<keyword evidence="6" id="KW-0067">ATP-binding</keyword>
<evidence type="ECO:0000256" key="4">
    <source>
        <dbReference type="ARBA" id="ARBA00022741"/>
    </source>
</evidence>
<dbReference type="EMBL" id="LAFY01000268">
    <property type="protein sequence ID" value="KJY01884.1"/>
    <property type="molecule type" value="Genomic_DNA"/>
</dbReference>
<feature type="region of interest" description="Disordered" evidence="9">
    <location>
        <begin position="83"/>
        <end position="277"/>
    </location>
</feature>
<dbReference type="PROSITE" id="PS50011">
    <property type="entry name" value="PROTEIN_KINASE_DOM"/>
    <property type="match status" value="1"/>
</dbReference>
<dbReference type="EC" id="2.7.11.1" evidence="1"/>
<feature type="compositionally biased region" description="Low complexity" evidence="9">
    <location>
        <begin position="121"/>
        <end position="145"/>
    </location>
</feature>
<evidence type="ECO:0000256" key="7">
    <source>
        <dbReference type="ARBA" id="ARBA00047899"/>
    </source>
</evidence>